<dbReference type="OrthoDB" id="2275636at2759"/>
<gene>
    <name evidence="1" type="ORF">DM01DRAFT_1331159</name>
</gene>
<dbReference type="EMBL" id="MCGT01000001">
    <property type="protein sequence ID" value="ORX63074.1"/>
    <property type="molecule type" value="Genomic_DNA"/>
</dbReference>
<evidence type="ECO:0000313" key="1">
    <source>
        <dbReference type="EMBL" id="ORX63074.1"/>
    </source>
</evidence>
<reference evidence="1 2" key="1">
    <citation type="submission" date="2016-07" db="EMBL/GenBank/DDBJ databases">
        <title>Pervasive Adenine N6-methylation of Active Genes in Fungi.</title>
        <authorList>
            <consortium name="DOE Joint Genome Institute"/>
            <person name="Mondo S.J."/>
            <person name="Dannebaum R.O."/>
            <person name="Kuo R.C."/>
            <person name="Labutti K."/>
            <person name="Haridas S."/>
            <person name="Kuo A."/>
            <person name="Salamov A."/>
            <person name="Ahrendt S.R."/>
            <person name="Lipzen A."/>
            <person name="Sullivan W."/>
            <person name="Andreopoulos W.B."/>
            <person name="Clum A."/>
            <person name="Lindquist E."/>
            <person name="Daum C."/>
            <person name="Ramamoorthy G.K."/>
            <person name="Gryganskyi A."/>
            <person name="Culley D."/>
            <person name="Magnuson J.K."/>
            <person name="James T.Y."/>
            <person name="O'Malley M.A."/>
            <person name="Stajich J.E."/>
            <person name="Spatafora J.W."/>
            <person name="Visel A."/>
            <person name="Grigoriev I.V."/>
        </authorList>
    </citation>
    <scope>NUCLEOTIDE SEQUENCE [LARGE SCALE GENOMIC DNA]</scope>
    <source>
        <strain evidence="1 2">NRRL 3301</strain>
    </source>
</reference>
<feature type="non-terminal residue" evidence="1">
    <location>
        <position position="1"/>
    </location>
</feature>
<organism evidence="1 2">
    <name type="scientific">Hesseltinella vesiculosa</name>
    <dbReference type="NCBI Taxonomy" id="101127"/>
    <lineage>
        <taxon>Eukaryota</taxon>
        <taxon>Fungi</taxon>
        <taxon>Fungi incertae sedis</taxon>
        <taxon>Mucoromycota</taxon>
        <taxon>Mucoromycotina</taxon>
        <taxon>Mucoromycetes</taxon>
        <taxon>Mucorales</taxon>
        <taxon>Cunninghamellaceae</taxon>
        <taxon>Hesseltinella</taxon>
    </lineage>
</organism>
<proteinExistence type="predicted"/>
<sequence length="369" mass="42456">MIITREQALCMLFCEVYNDENVKKLDAKLKDMGEVVICYINDDPKEPVILPIRKQSSNPFKYHPYPLENDKTDKLEGQNDCINESLLVTDTMIKAFLNKVFLPDEPFNDNYRKKLMTMPSIMETLSRYTVKFDEKSSIAFAKWCEKAKVSFMNAEVTRKTGKSTFGSKIRYRTLFVLKDELVDDVAKGIKDYIPNYQAHITKLKEDGFQIIGYCRKSRTGEDNDTRIRLLQDMINQLQQRSLVDKVFVSPCSSAGENLNARDAQSEFDMHQLQNTSGNTQALISYLAMTKKVCMVVIDYAGLTTNARDLKEWLSANPNLENIIVDQLPIQHEIKIFNRAQLLNDAKTLELFNCRKGCIPRAKCLLENHE</sequence>
<evidence type="ECO:0000313" key="2">
    <source>
        <dbReference type="Proteomes" id="UP000242146"/>
    </source>
</evidence>
<comment type="caution">
    <text evidence="1">The sequence shown here is derived from an EMBL/GenBank/DDBJ whole genome shotgun (WGS) entry which is preliminary data.</text>
</comment>
<name>A0A1X2GZI0_9FUNG</name>
<dbReference type="AlphaFoldDB" id="A0A1X2GZI0"/>
<dbReference type="Proteomes" id="UP000242146">
    <property type="component" value="Unassembled WGS sequence"/>
</dbReference>
<keyword evidence="2" id="KW-1185">Reference proteome</keyword>
<protein>
    <submittedName>
        <fullName evidence="1">Uncharacterized protein</fullName>
    </submittedName>
</protein>
<accession>A0A1X2GZI0</accession>